<evidence type="ECO:0000313" key="2">
    <source>
        <dbReference type="Proteomes" id="UP000287651"/>
    </source>
</evidence>
<sequence length="69" mass="8215">MACLLERGSNGEDARGRGLWPLWSGVMCGARPFWFLRWPMLPVVVWYLRTSMYPSSHTPRHQPQVLRWW</sequence>
<reference evidence="1 2" key="1">
    <citation type="journal article" date="2014" name="Agronomy (Basel)">
        <title>A Draft Genome Sequence for Ensete ventricosum, the Drought-Tolerant Tree Against Hunger.</title>
        <authorList>
            <person name="Harrison J."/>
            <person name="Moore K.A."/>
            <person name="Paszkiewicz K."/>
            <person name="Jones T."/>
            <person name="Grant M."/>
            <person name="Ambacheew D."/>
            <person name="Muzemil S."/>
            <person name="Studholme D.J."/>
        </authorList>
    </citation>
    <scope>NUCLEOTIDE SEQUENCE [LARGE SCALE GENOMIC DNA]</scope>
</reference>
<name>A0A427A866_ENSVE</name>
<proteinExistence type="predicted"/>
<comment type="caution">
    <text evidence="1">The sequence shown here is derived from an EMBL/GenBank/DDBJ whole genome shotgun (WGS) entry which is preliminary data.</text>
</comment>
<dbReference type="AlphaFoldDB" id="A0A427A866"/>
<dbReference type="Proteomes" id="UP000287651">
    <property type="component" value="Unassembled WGS sequence"/>
</dbReference>
<protein>
    <submittedName>
        <fullName evidence="1">Uncharacterized protein</fullName>
    </submittedName>
</protein>
<accession>A0A427A866</accession>
<evidence type="ECO:0000313" key="1">
    <source>
        <dbReference type="EMBL" id="RRT72404.1"/>
    </source>
</evidence>
<dbReference type="EMBL" id="AMZH03003411">
    <property type="protein sequence ID" value="RRT72404.1"/>
    <property type="molecule type" value="Genomic_DNA"/>
</dbReference>
<gene>
    <name evidence="1" type="ORF">B296_00034565</name>
</gene>
<organism evidence="1 2">
    <name type="scientific">Ensete ventricosum</name>
    <name type="common">Abyssinian banana</name>
    <name type="synonym">Musa ensete</name>
    <dbReference type="NCBI Taxonomy" id="4639"/>
    <lineage>
        <taxon>Eukaryota</taxon>
        <taxon>Viridiplantae</taxon>
        <taxon>Streptophyta</taxon>
        <taxon>Embryophyta</taxon>
        <taxon>Tracheophyta</taxon>
        <taxon>Spermatophyta</taxon>
        <taxon>Magnoliopsida</taxon>
        <taxon>Liliopsida</taxon>
        <taxon>Zingiberales</taxon>
        <taxon>Musaceae</taxon>
        <taxon>Ensete</taxon>
    </lineage>
</organism>